<dbReference type="STRING" id="455193.SAMN05421805_12227"/>
<evidence type="ECO:0000256" key="3">
    <source>
        <dbReference type="ARBA" id="ARBA00023125"/>
    </source>
</evidence>
<evidence type="ECO:0000313" key="6">
    <source>
        <dbReference type="EMBL" id="SFO70178.1"/>
    </source>
</evidence>
<accession>A0A1I5JBH4</accession>
<keyword evidence="3" id="KW-0238">DNA-binding</keyword>
<dbReference type="PANTHER" id="PTHR30419:SF8">
    <property type="entry name" value="NITROGEN ASSIMILATION TRANSCRIPTIONAL ACTIVATOR-RELATED"/>
    <property type="match status" value="1"/>
</dbReference>
<dbReference type="Pfam" id="PF00126">
    <property type="entry name" value="HTH_1"/>
    <property type="match status" value="1"/>
</dbReference>
<evidence type="ECO:0000256" key="4">
    <source>
        <dbReference type="ARBA" id="ARBA00023163"/>
    </source>
</evidence>
<comment type="similarity">
    <text evidence="1">Belongs to the LysR transcriptional regulatory family.</text>
</comment>
<dbReference type="InterPro" id="IPR000847">
    <property type="entry name" value="LysR_HTH_N"/>
</dbReference>
<sequence>MDAQRLLVFREIARAGSLGAAARALGWTQPAVSQHLRQLERQAGTALVLRHPRGVRLTEAGQVLARHAEALSARLRAAEEDLAELVELRAGTLRLAAFPSASATLVPAAVTALRAEHPA</sequence>
<organism evidence="6 7">
    <name type="scientific">Saccharopolyspora antimicrobica</name>
    <dbReference type="NCBI Taxonomy" id="455193"/>
    <lineage>
        <taxon>Bacteria</taxon>
        <taxon>Bacillati</taxon>
        <taxon>Actinomycetota</taxon>
        <taxon>Actinomycetes</taxon>
        <taxon>Pseudonocardiales</taxon>
        <taxon>Pseudonocardiaceae</taxon>
        <taxon>Saccharopolyspora</taxon>
    </lineage>
</organism>
<dbReference type="PRINTS" id="PR00039">
    <property type="entry name" value="HTHLYSR"/>
</dbReference>
<dbReference type="InterPro" id="IPR036390">
    <property type="entry name" value="WH_DNA-bd_sf"/>
</dbReference>
<dbReference type="PROSITE" id="PS50931">
    <property type="entry name" value="HTH_LYSR"/>
    <property type="match status" value="1"/>
</dbReference>
<protein>
    <submittedName>
        <fullName evidence="6">ModE molybdate transport repressor domain-containing protein</fullName>
    </submittedName>
</protein>
<dbReference type="Proteomes" id="UP000199398">
    <property type="component" value="Unassembled WGS sequence"/>
</dbReference>
<dbReference type="RefSeq" id="WP_211841172.1">
    <property type="nucleotide sequence ID" value="NZ_FOUP01000022.1"/>
</dbReference>
<dbReference type="FunFam" id="1.10.10.10:FF:000001">
    <property type="entry name" value="LysR family transcriptional regulator"/>
    <property type="match status" value="1"/>
</dbReference>
<feature type="domain" description="HTH lysR-type" evidence="5">
    <location>
        <begin position="1"/>
        <end position="58"/>
    </location>
</feature>
<evidence type="ECO:0000259" key="5">
    <source>
        <dbReference type="PROSITE" id="PS50931"/>
    </source>
</evidence>
<keyword evidence="2" id="KW-0805">Transcription regulation</keyword>
<evidence type="ECO:0000256" key="1">
    <source>
        <dbReference type="ARBA" id="ARBA00009437"/>
    </source>
</evidence>
<name>A0A1I5JBH4_9PSEU</name>
<dbReference type="AlphaFoldDB" id="A0A1I5JBH4"/>
<dbReference type="PANTHER" id="PTHR30419">
    <property type="entry name" value="HTH-TYPE TRANSCRIPTIONAL REGULATOR YBHD"/>
    <property type="match status" value="1"/>
</dbReference>
<dbReference type="InterPro" id="IPR050950">
    <property type="entry name" value="HTH-type_LysR_regulators"/>
</dbReference>
<dbReference type="EMBL" id="FOUP01000022">
    <property type="protein sequence ID" value="SFO70178.1"/>
    <property type="molecule type" value="Genomic_DNA"/>
</dbReference>
<dbReference type="GO" id="GO:0003677">
    <property type="term" value="F:DNA binding"/>
    <property type="evidence" value="ECO:0007669"/>
    <property type="project" value="UniProtKB-KW"/>
</dbReference>
<dbReference type="Gene3D" id="1.10.10.10">
    <property type="entry name" value="Winged helix-like DNA-binding domain superfamily/Winged helix DNA-binding domain"/>
    <property type="match status" value="1"/>
</dbReference>
<reference evidence="6 7" key="1">
    <citation type="submission" date="2016-10" db="EMBL/GenBank/DDBJ databases">
        <authorList>
            <person name="de Groot N.N."/>
        </authorList>
    </citation>
    <scope>NUCLEOTIDE SEQUENCE [LARGE SCALE GENOMIC DNA]</scope>
    <source>
        <strain evidence="6 7">CPCC 201259</strain>
    </source>
</reference>
<dbReference type="GO" id="GO:0005829">
    <property type="term" value="C:cytosol"/>
    <property type="evidence" value="ECO:0007669"/>
    <property type="project" value="TreeGrafter"/>
</dbReference>
<dbReference type="GO" id="GO:0003700">
    <property type="term" value="F:DNA-binding transcription factor activity"/>
    <property type="evidence" value="ECO:0007669"/>
    <property type="project" value="InterPro"/>
</dbReference>
<proteinExistence type="inferred from homology"/>
<evidence type="ECO:0000313" key="7">
    <source>
        <dbReference type="Proteomes" id="UP000199398"/>
    </source>
</evidence>
<dbReference type="SUPFAM" id="SSF46785">
    <property type="entry name" value="Winged helix' DNA-binding domain"/>
    <property type="match status" value="1"/>
</dbReference>
<keyword evidence="4" id="KW-0804">Transcription</keyword>
<dbReference type="InterPro" id="IPR036388">
    <property type="entry name" value="WH-like_DNA-bd_sf"/>
</dbReference>
<gene>
    <name evidence="6" type="ORF">SAMN05421805_12227</name>
</gene>
<evidence type="ECO:0000256" key="2">
    <source>
        <dbReference type="ARBA" id="ARBA00023015"/>
    </source>
</evidence>
<dbReference type="Gene3D" id="3.40.190.10">
    <property type="entry name" value="Periplasmic binding protein-like II"/>
    <property type="match status" value="1"/>
</dbReference>